<dbReference type="InterPro" id="IPR036457">
    <property type="entry name" value="PPM-type-like_dom_sf"/>
</dbReference>
<reference evidence="2" key="1">
    <citation type="journal article" date="2014" name="Int. J. Syst. Evol. Microbiol.">
        <title>Complete genome sequence of Corynebacterium casei LMG S-19264T (=DSM 44701T), isolated from a smear-ripened cheese.</title>
        <authorList>
            <consortium name="US DOE Joint Genome Institute (JGI-PGF)"/>
            <person name="Walter F."/>
            <person name="Albersmeier A."/>
            <person name="Kalinowski J."/>
            <person name="Ruckert C."/>
        </authorList>
    </citation>
    <scope>NUCLEOTIDE SEQUENCE</scope>
    <source>
        <strain evidence="2">CGMCC 4.7312</strain>
    </source>
</reference>
<feature type="domain" description="PPM-type phosphatase" evidence="1">
    <location>
        <begin position="6"/>
        <end position="238"/>
    </location>
</feature>
<dbReference type="Pfam" id="PF13672">
    <property type="entry name" value="PP2C_2"/>
    <property type="match status" value="1"/>
</dbReference>
<sequence>MTELLRLHAASRTHVGHVRRRNEDSLLHGQWLYAVADGLGGHVAGDIASATAVQAMKTYDRPAEVDDLADTLGRAISDAGEALRRKTREEPGLSGMGTTVVALLWSGATAVVGNVGDSRAYLMRNVGSFANTLDQVSEDHTYQHLVADARAVPYLPEKLARFLDGRRDGRSPDLTTLRLHPGDRILLCSDGLSSYVPPDSVRATLNSAEDPESAADQLVSQALDEGGRDNVTIIVIDVRRASGAGG</sequence>
<dbReference type="Gene3D" id="3.60.40.10">
    <property type="entry name" value="PPM-type phosphatase domain"/>
    <property type="match status" value="1"/>
</dbReference>
<comment type="caution">
    <text evidence="2">The sequence shown here is derived from an EMBL/GenBank/DDBJ whole genome shotgun (WGS) entry which is preliminary data.</text>
</comment>
<dbReference type="SMART" id="SM00332">
    <property type="entry name" value="PP2Cc"/>
    <property type="match status" value="1"/>
</dbReference>
<dbReference type="Proteomes" id="UP000608890">
    <property type="component" value="Unassembled WGS sequence"/>
</dbReference>
<proteinExistence type="predicted"/>
<evidence type="ECO:0000313" key="3">
    <source>
        <dbReference type="Proteomes" id="UP000608890"/>
    </source>
</evidence>
<dbReference type="RefSeq" id="WP_189044717.1">
    <property type="nucleotide sequence ID" value="NZ_BMNB01000012.1"/>
</dbReference>
<evidence type="ECO:0000259" key="1">
    <source>
        <dbReference type="PROSITE" id="PS51746"/>
    </source>
</evidence>
<protein>
    <recommendedName>
        <fullName evidence="1">PPM-type phosphatase domain-containing protein</fullName>
    </recommendedName>
</protein>
<organism evidence="2 3">
    <name type="scientific">Micromonospora sonchi</name>
    <dbReference type="NCBI Taxonomy" id="1763543"/>
    <lineage>
        <taxon>Bacteria</taxon>
        <taxon>Bacillati</taxon>
        <taxon>Actinomycetota</taxon>
        <taxon>Actinomycetes</taxon>
        <taxon>Micromonosporales</taxon>
        <taxon>Micromonosporaceae</taxon>
        <taxon>Micromonospora</taxon>
    </lineage>
</organism>
<dbReference type="PROSITE" id="PS51746">
    <property type="entry name" value="PPM_2"/>
    <property type="match status" value="1"/>
</dbReference>
<evidence type="ECO:0000313" key="2">
    <source>
        <dbReference type="EMBL" id="GGM43727.1"/>
    </source>
</evidence>
<dbReference type="AlphaFoldDB" id="A0A917TY16"/>
<dbReference type="PANTHER" id="PTHR47992">
    <property type="entry name" value="PROTEIN PHOSPHATASE"/>
    <property type="match status" value="1"/>
</dbReference>
<reference evidence="2" key="2">
    <citation type="submission" date="2020-09" db="EMBL/GenBank/DDBJ databases">
        <authorList>
            <person name="Sun Q."/>
            <person name="Zhou Y."/>
        </authorList>
    </citation>
    <scope>NUCLEOTIDE SEQUENCE</scope>
    <source>
        <strain evidence="2">CGMCC 4.7312</strain>
    </source>
</reference>
<accession>A0A917TY16</accession>
<name>A0A917TY16_9ACTN</name>
<gene>
    <name evidence="2" type="ORF">GCM10011608_30620</name>
</gene>
<dbReference type="InterPro" id="IPR001932">
    <property type="entry name" value="PPM-type_phosphatase-like_dom"/>
</dbReference>
<dbReference type="SUPFAM" id="SSF81606">
    <property type="entry name" value="PP2C-like"/>
    <property type="match status" value="1"/>
</dbReference>
<dbReference type="EMBL" id="BMNB01000012">
    <property type="protein sequence ID" value="GGM43727.1"/>
    <property type="molecule type" value="Genomic_DNA"/>
</dbReference>
<dbReference type="SMART" id="SM00331">
    <property type="entry name" value="PP2C_SIG"/>
    <property type="match status" value="1"/>
</dbReference>
<dbReference type="GO" id="GO:0004722">
    <property type="term" value="F:protein serine/threonine phosphatase activity"/>
    <property type="evidence" value="ECO:0007669"/>
    <property type="project" value="InterPro"/>
</dbReference>
<keyword evidence="3" id="KW-1185">Reference proteome</keyword>
<dbReference type="CDD" id="cd00143">
    <property type="entry name" value="PP2Cc"/>
    <property type="match status" value="1"/>
</dbReference>
<dbReference type="InterPro" id="IPR015655">
    <property type="entry name" value="PP2C"/>
</dbReference>